<dbReference type="SUPFAM" id="SSF117074">
    <property type="entry name" value="Hypothetical protein PA1324"/>
    <property type="match status" value="5"/>
</dbReference>
<feature type="domain" description="SD-repeat containing protein B" evidence="5">
    <location>
        <begin position="1035"/>
        <end position="1124"/>
    </location>
</feature>
<proteinExistence type="predicted"/>
<feature type="domain" description="SD-repeat containing protein B" evidence="5">
    <location>
        <begin position="434"/>
        <end position="544"/>
    </location>
</feature>
<protein>
    <submittedName>
        <fullName evidence="6">SdrD B-like domain-containing protein</fullName>
    </submittedName>
</protein>
<dbReference type="PANTHER" id="PTHR42754">
    <property type="entry name" value="ENDOGLUCANASE"/>
    <property type="match status" value="1"/>
</dbReference>
<organism evidence="6 7">
    <name type="scientific">Methanoculleus palmolei</name>
    <dbReference type="NCBI Taxonomy" id="72612"/>
    <lineage>
        <taxon>Archaea</taxon>
        <taxon>Methanobacteriati</taxon>
        <taxon>Methanobacteriota</taxon>
        <taxon>Stenosarchaea group</taxon>
        <taxon>Methanomicrobia</taxon>
        <taxon>Methanomicrobiales</taxon>
        <taxon>Methanomicrobiaceae</taxon>
        <taxon>Methanoculleus</taxon>
    </lineage>
</organism>
<dbReference type="Pfam" id="PF17210">
    <property type="entry name" value="SdrD_B"/>
    <property type="match status" value="5"/>
</dbReference>
<evidence type="ECO:0000313" key="7">
    <source>
        <dbReference type="Proteomes" id="UP001626603"/>
    </source>
</evidence>
<dbReference type="AlphaFoldDB" id="A0ABD8A5S6"/>
<evidence type="ECO:0000313" key="6">
    <source>
        <dbReference type="EMBL" id="WOX54910.1"/>
    </source>
</evidence>
<dbReference type="EMBL" id="CP137641">
    <property type="protein sequence ID" value="WOX54910.1"/>
    <property type="molecule type" value="Genomic_DNA"/>
</dbReference>
<comment type="subcellular location">
    <subcellularLocation>
        <location evidence="1">Secreted</location>
    </subcellularLocation>
</comment>
<keyword evidence="3" id="KW-0732">Signal</keyword>
<dbReference type="Gene3D" id="2.60.40.10">
    <property type="entry name" value="Immunoglobulins"/>
    <property type="match status" value="6"/>
</dbReference>
<feature type="domain" description="SD-repeat containing protein B" evidence="5">
    <location>
        <begin position="917"/>
        <end position="1011"/>
    </location>
</feature>
<dbReference type="Proteomes" id="UP001626603">
    <property type="component" value="Chromosome"/>
</dbReference>
<evidence type="ECO:0000256" key="2">
    <source>
        <dbReference type="ARBA" id="ARBA00022525"/>
    </source>
</evidence>
<evidence type="ECO:0000256" key="1">
    <source>
        <dbReference type="ARBA" id="ARBA00004613"/>
    </source>
</evidence>
<reference evidence="6 7" key="1">
    <citation type="submission" date="2023-10" db="EMBL/GenBank/DDBJ databases">
        <title>The complete genome sequence of Methanoculleus palmolei DSM 4273.</title>
        <authorList>
            <person name="Lai S.-J."/>
            <person name="You Y.-T."/>
            <person name="Chen S.-C."/>
        </authorList>
    </citation>
    <scope>NUCLEOTIDE SEQUENCE [LARGE SCALE GENOMIC DNA]</scope>
    <source>
        <strain evidence="6 7">DSM 4273</strain>
    </source>
</reference>
<keyword evidence="2" id="KW-0964">Secreted</keyword>
<keyword evidence="7" id="KW-1185">Reference proteome</keyword>
<name>A0ABD8A5S6_9EURY</name>
<dbReference type="PANTHER" id="PTHR42754:SF1">
    <property type="entry name" value="LIPOPROTEIN"/>
    <property type="match status" value="1"/>
</dbReference>
<dbReference type="InterPro" id="IPR033764">
    <property type="entry name" value="Sdr_B"/>
</dbReference>
<feature type="compositionally biased region" description="Low complexity" evidence="4">
    <location>
        <begin position="416"/>
        <end position="432"/>
    </location>
</feature>
<feature type="domain" description="SD-repeat containing protein B" evidence="5">
    <location>
        <begin position="792"/>
        <end position="877"/>
    </location>
</feature>
<dbReference type="GO" id="GO:0005576">
    <property type="term" value="C:extracellular region"/>
    <property type="evidence" value="ECO:0007669"/>
    <property type="project" value="UniProtKB-SubCell"/>
</dbReference>
<dbReference type="InterPro" id="IPR013783">
    <property type="entry name" value="Ig-like_fold"/>
</dbReference>
<evidence type="ECO:0000256" key="4">
    <source>
        <dbReference type="SAM" id="MobiDB-lite"/>
    </source>
</evidence>
<dbReference type="InterPro" id="IPR011047">
    <property type="entry name" value="Quinoprotein_ADH-like_sf"/>
</dbReference>
<evidence type="ECO:0000259" key="5">
    <source>
        <dbReference type="Pfam" id="PF17210"/>
    </source>
</evidence>
<dbReference type="SUPFAM" id="SSF50998">
    <property type="entry name" value="Quinoprotein alcohol dehydrogenase-like"/>
    <property type="match status" value="1"/>
</dbReference>
<accession>A0ABD8A5S6</accession>
<feature type="domain" description="SD-repeat containing protein B" evidence="5">
    <location>
        <begin position="556"/>
        <end position="664"/>
    </location>
</feature>
<sequence>MMRNLSLIIVLLVCTLVATSSAAAVHFSVTWNKTYGGPDANDSAYTLLSCPDEKGYLFVGDTGPLGVGERNAWAVNLTGTGDERWNRTFDAGGGDAARALVNTADGNYLFAGSLILDPRGEIVWNRTFYGADVNASSYAAAKTRDGGYVVAGTVTPRGSSATDILVIKVNATGGEDWRRTFGEPDRSDAAYSVIETTDGNIAVAGSTESFGASATDAWVAKLDPAGAEVWNTTFGGPGNDTARALAAAPDGGLVFAGSSVRWGAANRTESDALVVRMGSNGRVAWNRTYGDAGTNESAESIIATADGGYLFVGESGQNPAGGDAWAVKLDSFGGVKGSMTLGGANPGDRAASVVQVSNTEYAFAGTFNATGKDGAVDTDAWVVKFTVNPRAVSKASSQPLNLPENCPTPTNPEPTPTATSTATPTVTPTAAPSSIGDFVWNDTNRDGIQDSGEPGIEGVNVTLLDAELCEVAATKTGADGRYLFACLTPGDYVVKFVPPAGMVFTRQDVGDEDACDSDANRTTGRTNQIALGAGETQDGWDAGFIVPQPETTGSVDGFVWIDTDEDGIQDCEETGLPCASITLYCTNGTPVDATTTDTAGRYLFTCLPPGDYYLIFDPPQGYTFTAACQGGDDTLDSDADPATGRTENVTLTENRTEAALDAGMVAATPPSGEPGIVTGFVWLAIDLIDEIRGNDDAYSGICVELRSADGVLVDSMITRDDGVYTFCVDEPGCYYLRFAPSKRSKVTFVTPGPWSDVDPETGTTDTFDVVPSETVTRDAGLVMGARAFSGGVWYDLNADGIRDPGDPGVPGIRIHLFNPKPSLIGGTVTDSNGSYGFPSQKWSYWGYGGVSFPLPDGYSFTVPGQDSDARRDGGYADAELGTEGFVEVGGETLNAGLVGEYQTETPAAAYGWVYGTTWYDNNRDGVWDHMGEGISGVEVRLLDADGAVVASAHTRSTVYFAGATYLFGPLLPGEYSLEFIPPENYVFTNPGGDSHADPATGMTDPFTISGDDTVVRDAGMYYVEPPQPPSFVAGTVWNDTNANGARDTDEPVFPGVRVELRTPDDRLLNSTITGDDGEYIFRVDGDWRYFLRFVPPEDFDFTAPGSGSDVDPGTGTTDRFSVAPSETLTLNAGLIREVPGETRVTPDGTPVTLDGDTVTPDRTPVTLNETRVTPDDTPVTLDGDTVTPNDTPVPPKGTEAGKEV</sequence>
<feature type="region of interest" description="Disordered" evidence="4">
    <location>
        <begin position="393"/>
        <end position="452"/>
    </location>
</feature>
<evidence type="ECO:0000256" key="3">
    <source>
        <dbReference type="ARBA" id="ARBA00022729"/>
    </source>
</evidence>
<feature type="region of interest" description="Disordered" evidence="4">
    <location>
        <begin position="1141"/>
        <end position="1204"/>
    </location>
</feature>
<gene>
    <name evidence="6" type="ORF">R6Y95_05405</name>
</gene>